<comment type="similarity">
    <text evidence="1">Belongs to the UxaA family.</text>
</comment>
<gene>
    <name evidence="4" type="ORF">MOF03_03885</name>
</gene>
<proteinExistence type="inferred from homology"/>
<dbReference type="InterPro" id="IPR044144">
    <property type="entry name" value="SAF_UxaA/GarD"/>
</dbReference>
<dbReference type="Pfam" id="PF08666">
    <property type="entry name" value="SAF"/>
    <property type="match status" value="1"/>
</dbReference>
<dbReference type="EMBL" id="JALAWA010000002">
    <property type="protein sequence ID" value="MCY9183802.1"/>
    <property type="molecule type" value="Genomic_DNA"/>
</dbReference>
<accession>A0A9Q4HPX8</accession>
<feature type="domain" description="SAF" evidence="3">
    <location>
        <begin position="11"/>
        <end position="82"/>
    </location>
</feature>
<dbReference type="Pfam" id="PF20629">
    <property type="entry name" value="GD_AH_C"/>
    <property type="match status" value="1"/>
</dbReference>
<dbReference type="GO" id="GO:0019698">
    <property type="term" value="P:D-galacturonate catabolic process"/>
    <property type="evidence" value="ECO:0007669"/>
    <property type="project" value="TreeGrafter"/>
</dbReference>
<name>A0A9Q4HPX8_9BACI</name>
<dbReference type="SMART" id="SM00858">
    <property type="entry name" value="SAF"/>
    <property type="match status" value="1"/>
</dbReference>
<dbReference type="Pfam" id="PF04295">
    <property type="entry name" value="GD_AH_second"/>
    <property type="match status" value="1"/>
</dbReference>
<dbReference type="Gene3D" id="2.30.130.110">
    <property type="match status" value="1"/>
</dbReference>
<sequence length="497" mass="54861">MKSFIKIHRQDNVLLALRDIQKGEQLNADGVSIEVKDDIKRGHKIALQHIKENGSIIKYGFPIGHALKDIFIGEHIHVHNTKTNLSDIQTYSYTPRFEQNPYTHEERTFKGYRRENGNAGVRNELWIVPTVGCVNGIAEKMLQRFVRETGDIAPFDNVLVLKHQYGCSQLGDDHENTRQILLNAIRHPNAGGVLVLGLGCENNELAAMKKALQDVNKDRVKFLESQSVTDEMEAGVALLKDIHEAAKGDKREDIPLSELKIGLKCGGSDGFSGITANPLLGRFSDYIIAQGGSTVLTEVPEMFGAETLLMQRAANEEVFHKIVDLINDFKQYFIQHDQPVYENPSPGNKAGGISTLEDKSLGCTQKAGISPVSDVLKYGEVLQTNGLTLLSAPGNDLIASSALAAAGCHIVLFTTGRGTPFGTFVPTVKVATNTQLYETKPHWIDFNAGLLAEDDVHEEFVLREFIDYITKVASGELVNHEKNDFRELAIFKSGVTL</sequence>
<dbReference type="InterPro" id="IPR052172">
    <property type="entry name" value="UxaA_altronate/galactarate_dh"/>
</dbReference>
<dbReference type="InterPro" id="IPR007392">
    <property type="entry name" value="GD_AH_second"/>
</dbReference>
<dbReference type="RefSeq" id="WP_268498233.1">
    <property type="nucleotide sequence ID" value="NZ_JALAVZ010000011.1"/>
</dbReference>
<evidence type="ECO:0000313" key="5">
    <source>
        <dbReference type="Proteomes" id="UP001073053"/>
    </source>
</evidence>
<dbReference type="PANTHER" id="PTHR30536:SF5">
    <property type="entry name" value="ALTRONATE DEHYDRATASE"/>
    <property type="match status" value="1"/>
</dbReference>
<evidence type="ECO:0000256" key="1">
    <source>
        <dbReference type="ARBA" id="ARBA00010986"/>
    </source>
</evidence>
<dbReference type="PANTHER" id="PTHR30536">
    <property type="entry name" value="ALTRONATE/GALACTARATE DEHYDRATASE"/>
    <property type="match status" value="1"/>
</dbReference>
<keyword evidence="2" id="KW-0456">Lyase</keyword>
<reference evidence="4" key="1">
    <citation type="submission" date="2022-02" db="EMBL/GenBank/DDBJ databases">
        <title>Crop Bioprotection Bacillus Genome Sequencing.</title>
        <authorList>
            <person name="Dunlap C."/>
        </authorList>
    </citation>
    <scope>NUCLEOTIDE SEQUENCE</scope>
    <source>
        <strain evidence="4">EC49O2N-C10</strain>
    </source>
</reference>
<dbReference type="InterPro" id="IPR013974">
    <property type="entry name" value="SAF"/>
</dbReference>
<organism evidence="4 5">
    <name type="scientific">Bacillus halotolerans</name>
    <dbReference type="NCBI Taxonomy" id="260554"/>
    <lineage>
        <taxon>Bacteria</taxon>
        <taxon>Bacillati</taxon>
        <taxon>Bacillota</taxon>
        <taxon>Bacilli</taxon>
        <taxon>Bacillales</taxon>
        <taxon>Bacillaceae</taxon>
        <taxon>Bacillus</taxon>
    </lineage>
</organism>
<dbReference type="GO" id="GO:0016829">
    <property type="term" value="F:lyase activity"/>
    <property type="evidence" value="ECO:0007669"/>
    <property type="project" value="UniProtKB-KW"/>
</dbReference>
<protein>
    <submittedName>
        <fullName evidence="4">Altronate dehydratase family protein</fullName>
    </submittedName>
</protein>
<dbReference type="Proteomes" id="UP001073053">
    <property type="component" value="Unassembled WGS sequence"/>
</dbReference>
<evidence type="ECO:0000259" key="3">
    <source>
        <dbReference type="SMART" id="SM00858"/>
    </source>
</evidence>
<dbReference type="AlphaFoldDB" id="A0A9Q4HPX8"/>
<dbReference type="CDD" id="cd11613">
    <property type="entry name" value="SAF_AH_GD"/>
    <property type="match status" value="1"/>
</dbReference>
<dbReference type="InterPro" id="IPR048332">
    <property type="entry name" value="GD_AH_C"/>
</dbReference>
<evidence type="ECO:0000256" key="2">
    <source>
        <dbReference type="ARBA" id="ARBA00023239"/>
    </source>
</evidence>
<evidence type="ECO:0000313" key="4">
    <source>
        <dbReference type="EMBL" id="MCY9183802.1"/>
    </source>
</evidence>
<comment type="caution">
    <text evidence="4">The sequence shown here is derived from an EMBL/GenBank/DDBJ whole genome shotgun (WGS) entry which is preliminary data.</text>
</comment>